<dbReference type="PROSITE" id="PS50972">
    <property type="entry name" value="PTERIN_BINDING"/>
    <property type="match status" value="1"/>
</dbReference>
<dbReference type="PROSITE" id="PS00792">
    <property type="entry name" value="DHPS_1"/>
    <property type="match status" value="1"/>
</dbReference>
<dbReference type="CDD" id="cd00739">
    <property type="entry name" value="DHPS"/>
    <property type="match status" value="1"/>
</dbReference>
<sequence length="280" mass="29099">MALADLTPPGRAAVMGIVNVTEDSFSDGGKWLAVDDALAHARELVAEGADIIDVGGESTRPGATRVPADLEAARVVPVIRALTEEGIATSVDTMRASTAAAAAEAGVTMINDVAGGLADPDMFRVMADAQVPVCLMHWRTPEGRGYGEASGVADHGEDVVADVAELLTQLSRRAIEAGVDASNILIDPGLGFSKSAEENWQILRGLPSLIDGDFPLLVGVSRKRFLAQLRTDRGMAADPDPATHAVSALAAHLGAWGVRVHDVAASRDAVDVAALWKGKN</sequence>
<dbReference type="GO" id="GO:0046654">
    <property type="term" value="P:tetrahydrofolate biosynthetic process"/>
    <property type="evidence" value="ECO:0007669"/>
    <property type="project" value="UniProtKB-UniPathway"/>
</dbReference>
<keyword evidence="13" id="KW-1185">Reference proteome</keyword>
<proteinExistence type="inferred from homology"/>
<evidence type="ECO:0000256" key="8">
    <source>
        <dbReference type="ARBA" id="ARBA00022842"/>
    </source>
</evidence>
<dbReference type="EC" id="2.5.1.15" evidence="5 10"/>
<comment type="cofactor">
    <cofactor evidence="2 10">
        <name>Mg(2+)</name>
        <dbReference type="ChEBI" id="CHEBI:18420"/>
    </cofactor>
</comment>
<dbReference type="UniPathway" id="UPA00077">
    <property type="reaction ID" value="UER00156"/>
</dbReference>
<dbReference type="EMBL" id="CP006764">
    <property type="protein sequence ID" value="AIT61852.1"/>
    <property type="molecule type" value="Genomic_DNA"/>
</dbReference>
<dbReference type="PROSITE" id="PS00793">
    <property type="entry name" value="DHPS_2"/>
    <property type="match status" value="1"/>
</dbReference>
<dbReference type="SUPFAM" id="SSF51717">
    <property type="entry name" value="Dihydropteroate synthetase-like"/>
    <property type="match status" value="1"/>
</dbReference>
<dbReference type="InterPro" id="IPR011005">
    <property type="entry name" value="Dihydropteroate_synth-like_sf"/>
</dbReference>
<dbReference type="STRING" id="558173.CDOO_11715"/>
<dbReference type="Pfam" id="PF00809">
    <property type="entry name" value="Pterin_bind"/>
    <property type="match status" value="1"/>
</dbReference>
<comment type="similarity">
    <text evidence="4 10">Belongs to the DHPS family.</text>
</comment>
<keyword evidence="6 10" id="KW-0808">Transferase</keyword>
<evidence type="ECO:0000256" key="1">
    <source>
        <dbReference type="ARBA" id="ARBA00000012"/>
    </source>
</evidence>
<dbReference type="KEGG" id="cdo:CDOO_11715"/>
<evidence type="ECO:0000256" key="2">
    <source>
        <dbReference type="ARBA" id="ARBA00001946"/>
    </source>
</evidence>
<evidence type="ECO:0000256" key="9">
    <source>
        <dbReference type="ARBA" id="ARBA00022909"/>
    </source>
</evidence>
<accession>A0A097II92</accession>
<dbReference type="eggNOG" id="COG0294">
    <property type="taxonomic scope" value="Bacteria"/>
</dbReference>
<feature type="domain" description="Pterin-binding" evidence="11">
    <location>
        <begin position="12"/>
        <end position="271"/>
    </location>
</feature>
<reference evidence="12 13" key="1">
    <citation type="submission" date="2013-09" db="EMBL/GenBank/DDBJ databases">
        <title>Complete genome sequence of Corynebacterium doosanense CAU 212(T) (=DSM 45436(T)), isolated from activated sludge.</title>
        <authorList>
            <person name="Schaffert L."/>
            <person name="Albersmeier A."/>
            <person name="Kalinowski J."/>
            <person name="Ruckert C."/>
        </authorList>
    </citation>
    <scope>NUCLEOTIDE SEQUENCE [LARGE SCALE GENOMIC DNA]</scope>
    <source>
        <strain evidence="12 13">CAU 212</strain>
    </source>
</reference>
<dbReference type="GO" id="GO:0046872">
    <property type="term" value="F:metal ion binding"/>
    <property type="evidence" value="ECO:0007669"/>
    <property type="project" value="UniProtKB-KW"/>
</dbReference>
<dbReference type="InterPro" id="IPR006390">
    <property type="entry name" value="DHP_synth_dom"/>
</dbReference>
<evidence type="ECO:0000313" key="13">
    <source>
        <dbReference type="Proteomes" id="UP000029914"/>
    </source>
</evidence>
<evidence type="ECO:0000256" key="10">
    <source>
        <dbReference type="RuleBase" id="RU361205"/>
    </source>
</evidence>
<dbReference type="HOGENOM" id="CLU_008023_0_1_11"/>
<dbReference type="GO" id="GO:0005829">
    <property type="term" value="C:cytosol"/>
    <property type="evidence" value="ECO:0007669"/>
    <property type="project" value="TreeGrafter"/>
</dbReference>
<evidence type="ECO:0000259" key="11">
    <source>
        <dbReference type="PROSITE" id="PS50972"/>
    </source>
</evidence>
<gene>
    <name evidence="12" type="ORF">CDOO_11715</name>
</gene>
<dbReference type="Gene3D" id="3.20.20.20">
    <property type="entry name" value="Dihydropteroate synthase-like"/>
    <property type="match status" value="1"/>
</dbReference>
<dbReference type="GO" id="GO:0046656">
    <property type="term" value="P:folic acid biosynthetic process"/>
    <property type="evidence" value="ECO:0007669"/>
    <property type="project" value="UniProtKB-KW"/>
</dbReference>
<comment type="function">
    <text evidence="10">Catalyzes the condensation of para-aminobenzoate (pABA) with 6-hydroxymethyl-7,8-dihydropterin diphosphate (DHPt-PP) to form 7,8-dihydropteroate (H2Pte), the immediate precursor of folate derivatives.</text>
</comment>
<name>A0A097II92_9CORY</name>
<evidence type="ECO:0000256" key="5">
    <source>
        <dbReference type="ARBA" id="ARBA00012458"/>
    </source>
</evidence>
<dbReference type="GO" id="GO:0004156">
    <property type="term" value="F:dihydropteroate synthase activity"/>
    <property type="evidence" value="ECO:0007669"/>
    <property type="project" value="UniProtKB-EC"/>
</dbReference>
<dbReference type="NCBIfam" id="TIGR01496">
    <property type="entry name" value="DHPS"/>
    <property type="match status" value="1"/>
</dbReference>
<keyword evidence="9 10" id="KW-0289">Folate biosynthesis</keyword>
<dbReference type="InterPro" id="IPR000489">
    <property type="entry name" value="Pterin-binding_dom"/>
</dbReference>
<dbReference type="OrthoDB" id="9811744at2"/>
<evidence type="ECO:0000256" key="4">
    <source>
        <dbReference type="ARBA" id="ARBA00009503"/>
    </source>
</evidence>
<evidence type="ECO:0000256" key="3">
    <source>
        <dbReference type="ARBA" id="ARBA00004763"/>
    </source>
</evidence>
<evidence type="ECO:0000313" key="12">
    <source>
        <dbReference type="EMBL" id="AIT61852.1"/>
    </source>
</evidence>
<dbReference type="PANTHER" id="PTHR20941">
    <property type="entry name" value="FOLATE SYNTHESIS PROTEINS"/>
    <property type="match status" value="1"/>
</dbReference>
<dbReference type="AlphaFoldDB" id="A0A097II92"/>
<evidence type="ECO:0000256" key="6">
    <source>
        <dbReference type="ARBA" id="ARBA00022679"/>
    </source>
</evidence>
<protein>
    <recommendedName>
        <fullName evidence="5 10">Dihydropteroate synthase</fullName>
        <shortName evidence="10">DHPS</shortName>
        <ecNumber evidence="5 10">2.5.1.15</ecNumber>
    </recommendedName>
    <alternativeName>
        <fullName evidence="10">Dihydropteroate pyrophosphorylase</fullName>
    </alternativeName>
</protein>
<dbReference type="PANTHER" id="PTHR20941:SF1">
    <property type="entry name" value="FOLIC ACID SYNTHESIS PROTEIN FOL1"/>
    <property type="match status" value="1"/>
</dbReference>
<evidence type="ECO:0000256" key="7">
    <source>
        <dbReference type="ARBA" id="ARBA00022723"/>
    </source>
</evidence>
<comment type="catalytic activity">
    <reaction evidence="1">
        <text>(7,8-dihydropterin-6-yl)methyl diphosphate + 4-aminobenzoate = 7,8-dihydropteroate + diphosphate</text>
        <dbReference type="Rhea" id="RHEA:19949"/>
        <dbReference type="ChEBI" id="CHEBI:17836"/>
        <dbReference type="ChEBI" id="CHEBI:17839"/>
        <dbReference type="ChEBI" id="CHEBI:33019"/>
        <dbReference type="ChEBI" id="CHEBI:72950"/>
        <dbReference type="EC" id="2.5.1.15"/>
    </reaction>
</comment>
<keyword evidence="8 10" id="KW-0460">Magnesium</keyword>
<comment type="pathway">
    <text evidence="3 10">Cofactor biosynthesis; tetrahydrofolate biosynthesis; 7,8-dihydrofolate from 2-amino-4-hydroxy-6-hydroxymethyl-7,8-dihydropteridine diphosphate and 4-aminobenzoate: step 1/2.</text>
</comment>
<dbReference type="InterPro" id="IPR045031">
    <property type="entry name" value="DHP_synth-like"/>
</dbReference>
<dbReference type="RefSeq" id="WP_018022823.1">
    <property type="nucleotide sequence ID" value="NZ_AQUX01000013.1"/>
</dbReference>
<organism evidence="12 13">
    <name type="scientific">Corynebacterium doosanense CAU 212 = DSM 45436</name>
    <dbReference type="NCBI Taxonomy" id="558173"/>
    <lineage>
        <taxon>Bacteria</taxon>
        <taxon>Bacillati</taxon>
        <taxon>Actinomycetota</taxon>
        <taxon>Actinomycetes</taxon>
        <taxon>Mycobacteriales</taxon>
        <taxon>Corynebacteriaceae</taxon>
        <taxon>Corynebacterium</taxon>
    </lineage>
</organism>
<keyword evidence="7 10" id="KW-0479">Metal-binding</keyword>
<dbReference type="Proteomes" id="UP000029914">
    <property type="component" value="Chromosome"/>
</dbReference>